<organism evidence="4 5">
    <name type="scientific">Rhodococcus oxybenzonivorans</name>
    <dbReference type="NCBI Taxonomy" id="1990687"/>
    <lineage>
        <taxon>Bacteria</taxon>
        <taxon>Bacillati</taxon>
        <taxon>Actinomycetota</taxon>
        <taxon>Actinomycetes</taxon>
        <taxon>Mycobacteriales</taxon>
        <taxon>Nocardiaceae</taxon>
        <taxon>Rhodococcus</taxon>
    </lineage>
</organism>
<dbReference type="InterPro" id="IPR050109">
    <property type="entry name" value="HTH-type_TetR-like_transc_reg"/>
</dbReference>
<evidence type="ECO:0000256" key="2">
    <source>
        <dbReference type="PROSITE-ProRule" id="PRU00335"/>
    </source>
</evidence>
<feature type="DNA-binding region" description="H-T-H motif" evidence="2">
    <location>
        <begin position="52"/>
        <end position="71"/>
    </location>
</feature>
<dbReference type="SUPFAM" id="SSF48498">
    <property type="entry name" value="Tetracyclin repressor-like, C-terminal domain"/>
    <property type="match status" value="1"/>
</dbReference>
<sequence>MASRRRVPSAVVDEATAVLDEPDWRYAAQPALSPILHGALDAFYENGFRGTTVREISQRAGVTMPTLYYHHGNKEGIFTALLECATKDVLARAYAARDDGGGKPEVRLTYVVESILLGTLTNPRMVALKPDIRFLSAPNRDRFERVRTGIERLLLGIVREGRRRGVFTVADPVLITRALLDMCDAVAGWYVECPPEHHAVAQKYGAIALNAVGYRVDG</sequence>
<dbReference type="AlphaFoldDB" id="A0AAE4UW83"/>
<dbReference type="InterPro" id="IPR041490">
    <property type="entry name" value="KstR2_TetR_C"/>
</dbReference>
<evidence type="ECO:0000313" key="4">
    <source>
        <dbReference type="EMBL" id="MDV7264146.1"/>
    </source>
</evidence>
<dbReference type="InterPro" id="IPR009057">
    <property type="entry name" value="Homeodomain-like_sf"/>
</dbReference>
<dbReference type="GO" id="GO:0003700">
    <property type="term" value="F:DNA-binding transcription factor activity"/>
    <property type="evidence" value="ECO:0007669"/>
    <property type="project" value="TreeGrafter"/>
</dbReference>
<reference evidence="4" key="1">
    <citation type="submission" date="2023-10" db="EMBL/GenBank/DDBJ databases">
        <title>Development of a sustainable strategy for remediation of hydrocarbon-contaminated territories based on the waste exchange concept.</title>
        <authorList>
            <person name="Krivoruchko A."/>
        </authorList>
    </citation>
    <scope>NUCLEOTIDE SEQUENCE</scope>
    <source>
        <strain evidence="4">IEGM 68</strain>
    </source>
</reference>
<dbReference type="PANTHER" id="PTHR30055">
    <property type="entry name" value="HTH-TYPE TRANSCRIPTIONAL REGULATOR RUTR"/>
    <property type="match status" value="1"/>
</dbReference>
<proteinExistence type="predicted"/>
<protein>
    <submittedName>
        <fullName evidence="4">TetR/AcrR family transcriptional regulator</fullName>
    </submittedName>
</protein>
<dbReference type="RefSeq" id="WP_317744221.1">
    <property type="nucleotide sequence ID" value="NZ_JAWLUP010000008.1"/>
</dbReference>
<evidence type="ECO:0000259" key="3">
    <source>
        <dbReference type="PROSITE" id="PS50977"/>
    </source>
</evidence>
<dbReference type="SUPFAM" id="SSF46689">
    <property type="entry name" value="Homeodomain-like"/>
    <property type="match status" value="1"/>
</dbReference>
<evidence type="ECO:0000256" key="1">
    <source>
        <dbReference type="ARBA" id="ARBA00023125"/>
    </source>
</evidence>
<dbReference type="InterPro" id="IPR036271">
    <property type="entry name" value="Tet_transcr_reg_TetR-rel_C_sf"/>
</dbReference>
<dbReference type="PRINTS" id="PR00455">
    <property type="entry name" value="HTHTETR"/>
</dbReference>
<comment type="caution">
    <text evidence="4">The sequence shown here is derived from an EMBL/GenBank/DDBJ whole genome shotgun (WGS) entry which is preliminary data.</text>
</comment>
<feature type="domain" description="HTH tetR-type" evidence="3">
    <location>
        <begin position="29"/>
        <end position="89"/>
    </location>
</feature>
<evidence type="ECO:0000313" key="5">
    <source>
        <dbReference type="Proteomes" id="UP001185863"/>
    </source>
</evidence>
<dbReference type="Proteomes" id="UP001185863">
    <property type="component" value="Unassembled WGS sequence"/>
</dbReference>
<name>A0AAE4UW83_9NOCA</name>
<dbReference type="GO" id="GO:0000976">
    <property type="term" value="F:transcription cis-regulatory region binding"/>
    <property type="evidence" value="ECO:0007669"/>
    <property type="project" value="TreeGrafter"/>
</dbReference>
<dbReference type="PROSITE" id="PS50977">
    <property type="entry name" value="HTH_TETR_2"/>
    <property type="match status" value="1"/>
</dbReference>
<dbReference type="EMBL" id="JAWLUP010000008">
    <property type="protein sequence ID" value="MDV7264146.1"/>
    <property type="molecule type" value="Genomic_DNA"/>
</dbReference>
<dbReference type="Pfam" id="PF17932">
    <property type="entry name" value="TetR_C_24"/>
    <property type="match status" value="1"/>
</dbReference>
<dbReference type="InterPro" id="IPR001647">
    <property type="entry name" value="HTH_TetR"/>
</dbReference>
<accession>A0AAE4UW83</accession>
<dbReference type="Pfam" id="PF00440">
    <property type="entry name" value="TetR_N"/>
    <property type="match status" value="1"/>
</dbReference>
<dbReference type="PANTHER" id="PTHR30055:SF237">
    <property type="entry name" value="TRANSCRIPTIONAL REPRESSOR MCE3R"/>
    <property type="match status" value="1"/>
</dbReference>
<keyword evidence="1 2" id="KW-0238">DNA-binding</keyword>
<dbReference type="Gene3D" id="1.10.357.10">
    <property type="entry name" value="Tetracycline Repressor, domain 2"/>
    <property type="match status" value="1"/>
</dbReference>
<gene>
    <name evidence="4" type="ORF">R4315_06235</name>
</gene>